<keyword evidence="3" id="KW-1185">Reference proteome</keyword>
<feature type="chain" id="PRO_5003406227" description="C6 domain-containing protein" evidence="1">
    <location>
        <begin position="18"/>
        <end position="162"/>
    </location>
</feature>
<dbReference type="eggNOG" id="ENOG502TIQK">
    <property type="taxonomic scope" value="Eukaryota"/>
</dbReference>
<dbReference type="OrthoDB" id="5813433at2759"/>
<dbReference type="Proteomes" id="UP000008068">
    <property type="component" value="Unassembled WGS sequence"/>
</dbReference>
<dbReference type="OMA" id="TADSNGC"/>
<sequence length="162" mass="17289">MRILLFLFPFLARYSDTCAPTRTTTPIVCACSTSEVTLIDRLNGDPTGANAIQPVGTVTFFSYIGEKIMTSSSESSTFCGRIANNNNKTDGCVQFLSPAEADTNNCPLIYTVTCDLPANAPTGATVNMMFQDQASAAVPATSLNLTCTDGNWLYSTVENGDQ</sequence>
<evidence type="ECO:0008006" key="4">
    <source>
        <dbReference type="Google" id="ProtNLM"/>
    </source>
</evidence>
<evidence type="ECO:0000313" key="2">
    <source>
        <dbReference type="EMBL" id="EGT43502.1"/>
    </source>
</evidence>
<dbReference type="FunCoup" id="G0P330">
    <property type="interactions" value="418"/>
</dbReference>
<accession>G0P330</accession>
<feature type="signal peptide" evidence="1">
    <location>
        <begin position="1"/>
        <end position="17"/>
    </location>
</feature>
<dbReference type="HOGENOM" id="CLU_1918938_0_0_1"/>
<reference evidence="3" key="1">
    <citation type="submission" date="2011-07" db="EMBL/GenBank/DDBJ databases">
        <authorList>
            <consortium name="Caenorhabditis brenneri Sequencing and Analysis Consortium"/>
            <person name="Wilson R.K."/>
        </authorList>
    </citation>
    <scope>NUCLEOTIDE SEQUENCE [LARGE SCALE GENOMIC DNA]</scope>
    <source>
        <strain evidence="3">PB2801</strain>
    </source>
</reference>
<dbReference type="AlphaFoldDB" id="G0P330"/>
<evidence type="ECO:0000256" key="1">
    <source>
        <dbReference type="SAM" id="SignalP"/>
    </source>
</evidence>
<organism evidence="3">
    <name type="scientific">Caenorhabditis brenneri</name>
    <name type="common">Nematode worm</name>
    <dbReference type="NCBI Taxonomy" id="135651"/>
    <lineage>
        <taxon>Eukaryota</taxon>
        <taxon>Metazoa</taxon>
        <taxon>Ecdysozoa</taxon>
        <taxon>Nematoda</taxon>
        <taxon>Chromadorea</taxon>
        <taxon>Rhabditida</taxon>
        <taxon>Rhabditina</taxon>
        <taxon>Rhabditomorpha</taxon>
        <taxon>Rhabditoidea</taxon>
        <taxon>Rhabditidae</taxon>
        <taxon>Peloderinae</taxon>
        <taxon>Caenorhabditis</taxon>
    </lineage>
</organism>
<keyword evidence="1" id="KW-0732">Signal</keyword>
<name>G0P330_CAEBE</name>
<gene>
    <name evidence="2" type="ORF">CAEBREN_19149</name>
</gene>
<dbReference type="EMBL" id="GL380035">
    <property type="protein sequence ID" value="EGT43502.1"/>
    <property type="molecule type" value="Genomic_DNA"/>
</dbReference>
<evidence type="ECO:0000313" key="3">
    <source>
        <dbReference type="Proteomes" id="UP000008068"/>
    </source>
</evidence>
<protein>
    <recommendedName>
        <fullName evidence="4">C6 domain-containing protein</fullName>
    </recommendedName>
</protein>
<dbReference type="InParanoid" id="G0P330"/>
<proteinExistence type="predicted"/>